<dbReference type="STRING" id="1217970.SAMN05444002_1127"/>
<name>A0A1N6EV75_9RHOB</name>
<evidence type="ECO:0000313" key="1">
    <source>
        <dbReference type="EMBL" id="SIN86864.1"/>
    </source>
</evidence>
<sequence>MSWLRGLMRRLLLGRAMSRETDRNRAAADALDATLKEMLGK</sequence>
<dbReference type="RefSeq" id="WP_281249196.1">
    <property type="nucleotide sequence ID" value="NZ_FSRL01000001.1"/>
</dbReference>
<dbReference type="AlphaFoldDB" id="A0A1N6EV75"/>
<proteinExistence type="predicted"/>
<dbReference type="EMBL" id="FSRL01000001">
    <property type="protein sequence ID" value="SIN86864.1"/>
    <property type="molecule type" value="Genomic_DNA"/>
</dbReference>
<dbReference type="Proteomes" id="UP000184932">
    <property type="component" value="Unassembled WGS sequence"/>
</dbReference>
<keyword evidence="2" id="KW-1185">Reference proteome</keyword>
<organism evidence="1 2">
    <name type="scientific">Vannielia litorea</name>
    <dbReference type="NCBI Taxonomy" id="1217970"/>
    <lineage>
        <taxon>Bacteria</taxon>
        <taxon>Pseudomonadati</taxon>
        <taxon>Pseudomonadota</taxon>
        <taxon>Alphaproteobacteria</taxon>
        <taxon>Rhodobacterales</taxon>
        <taxon>Paracoccaceae</taxon>
        <taxon>Vannielia</taxon>
    </lineage>
</organism>
<protein>
    <submittedName>
        <fullName evidence="1">Uncharacterized protein</fullName>
    </submittedName>
</protein>
<gene>
    <name evidence="1" type="ORF">SAMN05444002_1127</name>
</gene>
<reference evidence="2" key="1">
    <citation type="submission" date="2016-11" db="EMBL/GenBank/DDBJ databases">
        <authorList>
            <person name="Varghese N."/>
            <person name="Submissions S."/>
        </authorList>
    </citation>
    <scope>NUCLEOTIDE SEQUENCE [LARGE SCALE GENOMIC DNA]</scope>
    <source>
        <strain evidence="2">DSM 29440</strain>
    </source>
</reference>
<evidence type="ECO:0000313" key="2">
    <source>
        <dbReference type="Proteomes" id="UP000184932"/>
    </source>
</evidence>
<accession>A0A1N6EV75</accession>